<dbReference type="PANTHER" id="PTHR43725">
    <property type="entry name" value="UDP-GLUCOSE 4-EPIMERASE"/>
    <property type="match status" value="1"/>
</dbReference>
<evidence type="ECO:0000256" key="8">
    <source>
        <dbReference type="ARBA" id="ARBA00023235"/>
    </source>
</evidence>
<evidence type="ECO:0000256" key="6">
    <source>
        <dbReference type="ARBA" id="ARBA00018569"/>
    </source>
</evidence>
<reference evidence="13 14" key="1">
    <citation type="journal article" date="2015" name="Nature">
        <title>rRNA introns, odd ribosomes, and small enigmatic genomes across a large radiation of phyla.</title>
        <authorList>
            <person name="Brown C.T."/>
            <person name="Hug L.A."/>
            <person name="Thomas B.C."/>
            <person name="Sharon I."/>
            <person name="Castelle C.J."/>
            <person name="Singh A."/>
            <person name="Wilkins M.J."/>
            <person name="Williams K.H."/>
            <person name="Banfield J.F."/>
        </authorList>
    </citation>
    <scope>NUCLEOTIDE SEQUENCE [LARGE SCALE GENOMIC DNA]</scope>
</reference>
<accession>A0A0G0KPI3</accession>
<dbReference type="InterPro" id="IPR036291">
    <property type="entry name" value="NAD(P)-bd_dom_sf"/>
</dbReference>
<dbReference type="Proteomes" id="UP000034324">
    <property type="component" value="Unassembled WGS sequence"/>
</dbReference>
<dbReference type="Gene3D" id="3.40.50.720">
    <property type="entry name" value="NAD(P)-binding Rossmann-like Domain"/>
    <property type="match status" value="1"/>
</dbReference>
<dbReference type="SUPFAM" id="SSF51735">
    <property type="entry name" value="NAD(P)-binding Rossmann-fold domains"/>
    <property type="match status" value="1"/>
</dbReference>
<dbReference type="PRINTS" id="PR01713">
    <property type="entry name" value="NUCEPIMERASE"/>
</dbReference>
<proteinExistence type="inferred from homology"/>
<keyword evidence="7" id="KW-0520">NAD</keyword>
<evidence type="ECO:0000313" key="13">
    <source>
        <dbReference type="EMBL" id="KKQ77365.1"/>
    </source>
</evidence>
<dbReference type="PATRIC" id="fig|1618432.3.peg.566"/>
<comment type="similarity">
    <text evidence="4">Belongs to the NAD(P)-dependent epimerase/dehydratase family.</text>
</comment>
<dbReference type="InterPro" id="IPR005886">
    <property type="entry name" value="UDP_G4E"/>
</dbReference>
<dbReference type="UniPathway" id="UPA00214"/>
<dbReference type="EMBL" id="LBVC01000041">
    <property type="protein sequence ID" value="KKQ77365.1"/>
    <property type="molecule type" value="Genomic_DNA"/>
</dbReference>
<evidence type="ECO:0000259" key="12">
    <source>
        <dbReference type="Pfam" id="PF01370"/>
    </source>
</evidence>
<protein>
    <recommendedName>
        <fullName evidence="6">UDP-glucose 4-epimerase</fullName>
        <ecNumber evidence="5">5.1.3.2</ecNumber>
    </recommendedName>
    <alternativeName>
        <fullName evidence="11">Galactowaldenase</fullName>
    </alternativeName>
    <alternativeName>
        <fullName evidence="10">UDP-galactose 4-epimerase</fullName>
    </alternativeName>
</protein>
<dbReference type="Pfam" id="PF01370">
    <property type="entry name" value="Epimerase"/>
    <property type="match status" value="1"/>
</dbReference>
<keyword evidence="8" id="KW-0413">Isomerase</keyword>
<dbReference type="EC" id="5.1.3.2" evidence="5"/>
<evidence type="ECO:0000256" key="5">
    <source>
        <dbReference type="ARBA" id="ARBA00013189"/>
    </source>
</evidence>
<evidence type="ECO:0000256" key="3">
    <source>
        <dbReference type="ARBA" id="ARBA00004947"/>
    </source>
</evidence>
<dbReference type="NCBIfam" id="TIGR01179">
    <property type="entry name" value="galE"/>
    <property type="match status" value="1"/>
</dbReference>
<evidence type="ECO:0000256" key="7">
    <source>
        <dbReference type="ARBA" id="ARBA00023027"/>
    </source>
</evidence>
<comment type="cofactor">
    <cofactor evidence="2">
        <name>NAD(+)</name>
        <dbReference type="ChEBI" id="CHEBI:57540"/>
    </cofactor>
</comment>
<evidence type="ECO:0000313" key="14">
    <source>
        <dbReference type="Proteomes" id="UP000034324"/>
    </source>
</evidence>
<evidence type="ECO:0000256" key="4">
    <source>
        <dbReference type="ARBA" id="ARBA00007637"/>
    </source>
</evidence>
<comment type="catalytic activity">
    <reaction evidence="1">
        <text>UDP-alpha-D-glucose = UDP-alpha-D-galactose</text>
        <dbReference type="Rhea" id="RHEA:22168"/>
        <dbReference type="ChEBI" id="CHEBI:58885"/>
        <dbReference type="ChEBI" id="CHEBI:66914"/>
        <dbReference type="EC" id="5.1.3.2"/>
    </reaction>
</comment>
<evidence type="ECO:0000256" key="10">
    <source>
        <dbReference type="ARBA" id="ARBA00031367"/>
    </source>
</evidence>
<gene>
    <name evidence="13" type="ORF">US99_C0041G0005</name>
</gene>
<feature type="domain" description="NAD-dependent epimerase/dehydratase" evidence="12">
    <location>
        <begin position="3"/>
        <end position="234"/>
    </location>
</feature>
<dbReference type="Gene3D" id="3.90.25.10">
    <property type="entry name" value="UDP-galactose 4-epimerase, domain 1"/>
    <property type="match status" value="1"/>
</dbReference>
<name>A0A0G0KPI3_9BACT</name>
<comment type="pathway">
    <text evidence="3">Carbohydrate metabolism; galactose metabolism.</text>
</comment>
<evidence type="ECO:0000256" key="2">
    <source>
        <dbReference type="ARBA" id="ARBA00001911"/>
    </source>
</evidence>
<dbReference type="AlphaFoldDB" id="A0A0G0KPI3"/>
<keyword evidence="9" id="KW-0119">Carbohydrate metabolism</keyword>
<sequence>MKVLVTGGAGFIGSHVSKLLLDLGHQVTVIDNLSHGNKTSIDKRAVFVDADILHQEKLEEILPGHDAVIHMASLIEVGESVKTPVEFVENNILGTVKLLQAMKNSGVKKIIFSSSACVYGVPKKLPITEDDPLGEQENPYGITKTTMEEFCKLYNKLFRFNVVILRYFNPYGPGELHNPETHAIPNFIKAILEKKPLPLFWKGEQIRDFIYIDDLATAHVLPLILTGLHIYNVGTETGVKVRDAIKIIFDLVGYEVETEDKGERKGDVASLVASAQKIKKELGWEAKVSLKKGLQKTIEFFKSLPRPFSI</sequence>
<evidence type="ECO:0000256" key="1">
    <source>
        <dbReference type="ARBA" id="ARBA00000083"/>
    </source>
</evidence>
<dbReference type="GO" id="GO:0006012">
    <property type="term" value="P:galactose metabolic process"/>
    <property type="evidence" value="ECO:0007669"/>
    <property type="project" value="UniProtKB-UniPathway"/>
</dbReference>
<dbReference type="InterPro" id="IPR001509">
    <property type="entry name" value="Epimerase_deHydtase"/>
</dbReference>
<organism evidence="13 14">
    <name type="scientific">Candidatus Daviesbacteria bacterium GW2011_GWF2_38_6</name>
    <dbReference type="NCBI Taxonomy" id="1618432"/>
    <lineage>
        <taxon>Bacteria</taxon>
        <taxon>Candidatus Daviesiibacteriota</taxon>
    </lineage>
</organism>
<dbReference type="PANTHER" id="PTHR43725:SF53">
    <property type="entry name" value="UDP-ARABINOSE 4-EPIMERASE 1"/>
    <property type="match status" value="1"/>
</dbReference>
<evidence type="ECO:0000256" key="11">
    <source>
        <dbReference type="ARBA" id="ARBA00033067"/>
    </source>
</evidence>
<evidence type="ECO:0000256" key="9">
    <source>
        <dbReference type="ARBA" id="ARBA00023277"/>
    </source>
</evidence>
<comment type="caution">
    <text evidence="13">The sequence shown here is derived from an EMBL/GenBank/DDBJ whole genome shotgun (WGS) entry which is preliminary data.</text>
</comment>
<dbReference type="GO" id="GO:0003978">
    <property type="term" value="F:UDP-glucose 4-epimerase activity"/>
    <property type="evidence" value="ECO:0007669"/>
    <property type="project" value="UniProtKB-EC"/>
</dbReference>